<keyword evidence="3" id="KW-0677">Repeat</keyword>
<dbReference type="PRINTS" id="PR00364">
    <property type="entry name" value="DISEASERSIST"/>
</dbReference>
<keyword evidence="5" id="KW-0611">Plant defense</keyword>
<evidence type="ECO:0000256" key="2">
    <source>
        <dbReference type="ARBA" id="ARBA00022614"/>
    </source>
</evidence>
<evidence type="ECO:0008006" key="14">
    <source>
        <dbReference type="Google" id="ProtNLM"/>
    </source>
</evidence>
<evidence type="ECO:0000259" key="11">
    <source>
        <dbReference type="Pfam" id="PF23598"/>
    </source>
</evidence>
<dbReference type="InterPro" id="IPR041118">
    <property type="entry name" value="Rx_N"/>
</dbReference>
<feature type="domain" description="NB-ARC" evidence="8">
    <location>
        <begin position="404"/>
        <end position="557"/>
    </location>
</feature>
<feature type="domain" description="Disease resistance N-terminal" evidence="9">
    <location>
        <begin position="13"/>
        <end position="94"/>
    </location>
</feature>
<feature type="region of interest" description="Disordered" evidence="7">
    <location>
        <begin position="1191"/>
        <end position="1214"/>
    </location>
</feature>
<evidence type="ECO:0000256" key="4">
    <source>
        <dbReference type="ARBA" id="ARBA00022741"/>
    </source>
</evidence>
<dbReference type="SUPFAM" id="SSF52047">
    <property type="entry name" value="RNI-like"/>
    <property type="match status" value="1"/>
</dbReference>
<feature type="compositionally biased region" description="Polar residues" evidence="7">
    <location>
        <begin position="1202"/>
        <end position="1214"/>
    </location>
</feature>
<dbReference type="GO" id="GO:0051707">
    <property type="term" value="P:response to other organism"/>
    <property type="evidence" value="ECO:0007669"/>
    <property type="project" value="UniProtKB-ARBA"/>
</dbReference>
<dbReference type="InterPro" id="IPR044974">
    <property type="entry name" value="Disease_R_plants"/>
</dbReference>
<dbReference type="AlphaFoldDB" id="A0ABC9ATR2"/>
<dbReference type="CDD" id="cd14798">
    <property type="entry name" value="RX-CC_like"/>
    <property type="match status" value="1"/>
</dbReference>
<evidence type="ECO:0000256" key="3">
    <source>
        <dbReference type="ARBA" id="ARBA00022737"/>
    </source>
</evidence>
<name>A0ABC9ATR2_9POAL</name>
<dbReference type="InterPro" id="IPR038005">
    <property type="entry name" value="RX-like_CC"/>
</dbReference>
<organism evidence="12 13">
    <name type="scientific">Urochloa decumbens</name>
    <dbReference type="NCBI Taxonomy" id="240449"/>
    <lineage>
        <taxon>Eukaryota</taxon>
        <taxon>Viridiplantae</taxon>
        <taxon>Streptophyta</taxon>
        <taxon>Embryophyta</taxon>
        <taxon>Tracheophyta</taxon>
        <taxon>Spermatophyta</taxon>
        <taxon>Magnoliopsida</taxon>
        <taxon>Liliopsida</taxon>
        <taxon>Poales</taxon>
        <taxon>Poaceae</taxon>
        <taxon>PACMAD clade</taxon>
        <taxon>Panicoideae</taxon>
        <taxon>Panicodae</taxon>
        <taxon>Paniceae</taxon>
        <taxon>Melinidinae</taxon>
        <taxon>Urochloa</taxon>
    </lineage>
</organism>
<dbReference type="InterPro" id="IPR058922">
    <property type="entry name" value="WHD_DRP"/>
</dbReference>
<dbReference type="EMBL" id="OZ075133">
    <property type="protein sequence ID" value="CAL4986273.1"/>
    <property type="molecule type" value="Genomic_DNA"/>
</dbReference>
<dbReference type="Gene3D" id="1.20.5.4130">
    <property type="match status" value="1"/>
</dbReference>
<dbReference type="Gene3D" id="3.80.10.10">
    <property type="entry name" value="Ribonuclease Inhibitor"/>
    <property type="match status" value="1"/>
</dbReference>
<dbReference type="InterPro" id="IPR055414">
    <property type="entry name" value="LRR_R13L4/SHOC2-like"/>
</dbReference>
<evidence type="ECO:0000259" key="10">
    <source>
        <dbReference type="Pfam" id="PF23559"/>
    </source>
</evidence>
<dbReference type="Pfam" id="PF00931">
    <property type="entry name" value="NB-ARC"/>
    <property type="match status" value="2"/>
</dbReference>
<feature type="domain" description="Disease resistance protein winged helix" evidence="10">
    <location>
        <begin position="642"/>
        <end position="690"/>
    </location>
</feature>
<evidence type="ECO:0000259" key="9">
    <source>
        <dbReference type="Pfam" id="PF18052"/>
    </source>
</evidence>
<dbReference type="SUPFAM" id="SSF52540">
    <property type="entry name" value="P-loop containing nucleoside triphosphate hydrolases"/>
    <property type="match status" value="2"/>
</dbReference>
<dbReference type="Pfam" id="PF18052">
    <property type="entry name" value="Rx_N"/>
    <property type="match status" value="1"/>
</dbReference>
<dbReference type="Pfam" id="PF23559">
    <property type="entry name" value="WHD_DRP"/>
    <property type="match status" value="1"/>
</dbReference>
<dbReference type="Gene3D" id="3.40.50.300">
    <property type="entry name" value="P-loop containing nucleotide triphosphate hydrolases"/>
    <property type="match status" value="1"/>
</dbReference>
<reference evidence="12" key="1">
    <citation type="submission" date="2024-10" db="EMBL/GenBank/DDBJ databases">
        <authorList>
            <person name="Ryan C."/>
        </authorList>
    </citation>
    <scope>NUCLEOTIDE SEQUENCE [LARGE SCALE GENOMIC DNA]</scope>
</reference>
<keyword evidence="4" id="KW-0547">Nucleotide-binding</keyword>
<dbReference type="InterPro" id="IPR027417">
    <property type="entry name" value="P-loop_NTPase"/>
</dbReference>
<dbReference type="PANTHER" id="PTHR23155:SF1135">
    <property type="entry name" value="OS08G0246300 PROTEIN"/>
    <property type="match status" value="1"/>
</dbReference>
<evidence type="ECO:0000313" key="12">
    <source>
        <dbReference type="EMBL" id="CAL4986273.1"/>
    </source>
</evidence>
<dbReference type="InterPro" id="IPR002182">
    <property type="entry name" value="NB-ARC"/>
</dbReference>
<evidence type="ECO:0000256" key="6">
    <source>
        <dbReference type="ARBA" id="ARBA00023054"/>
    </source>
</evidence>
<comment type="similarity">
    <text evidence="1">Belongs to the disease resistance NB-LRR family.</text>
</comment>
<protein>
    <recommendedName>
        <fullName evidence="14">Disease resistance protein RPM1</fullName>
    </recommendedName>
</protein>
<dbReference type="PANTHER" id="PTHR23155">
    <property type="entry name" value="DISEASE RESISTANCE PROTEIN RP"/>
    <property type="match status" value="1"/>
</dbReference>
<proteinExistence type="inferred from homology"/>
<keyword evidence="2" id="KW-0433">Leucine-rich repeat</keyword>
<feature type="domain" description="NB-ARC" evidence="8">
    <location>
        <begin position="199"/>
        <end position="351"/>
    </location>
</feature>
<evidence type="ECO:0000256" key="5">
    <source>
        <dbReference type="ARBA" id="ARBA00022821"/>
    </source>
</evidence>
<feature type="domain" description="Disease resistance R13L4/SHOC-2-like LRR" evidence="11">
    <location>
        <begin position="761"/>
        <end position="870"/>
    </location>
</feature>
<keyword evidence="13" id="KW-1185">Reference proteome</keyword>
<dbReference type="GO" id="GO:0006952">
    <property type="term" value="P:defense response"/>
    <property type="evidence" value="ECO:0007669"/>
    <property type="project" value="UniProtKB-KW"/>
</dbReference>
<dbReference type="GO" id="GO:0000166">
    <property type="term" value="F:nucleotide binding"/>
    <property type="evidence" value="ECO:0007669"/>
    <property type="project" value="UniProtKB-KW"/>
</dbReference>
<accession>A0ABC9ATR2</accession>
<evidence type="ECO:0000259" key="8">
    <source>
        <dbReference type="Pfam" id="PF00931"/>
    </source>
</evidence>
<dbReference type="Proteomes" id="UP001497457">
    <property type="component" value="Chromosome 23rd"/>
</dbReference>
<keyword evidence="6" id="KW-0175">Coiled coil</keyword>
<feature type="compositionally biased region" description="Low complexity" evidence="7">
    <location>
        <begin position="144"/>
        <end position="157"/>
    </location>
</feature>
<gene>
    <name evidence="12" type="ORF">URODEC1_LOCUS58331</name>
</gene>
<dbReference type="InterPro" id="IPR032675">
    <property type="entry name" value="LRR_dom_sf"/>
</dbReference>
<feature type="domain" description="Disease resistance R13L4/SHOC-2-like LRR" evidence="11">
    <location>
        <begin position="950"/>
        <end position="1182"/>
    </location>
</feature>
<dbReference type="Pfam" id="PF23598">
    <property type="entry name" value="LRR_14"/>
    <property type="match status" value="2"/>
</dbReference>
<feature type="region of interest" description="Disordered" evidence="7">
    <location>
        <begin position="138"/>
        <end position="159"/>
    </location>
</feature>
<evidence type="ECO:0000256" key="7">
    <source>
        <dbReference type="SAM" id="MobiDB-lite"/>
    </source>
</evidence>
<evidence type="ECO:0000256" key="1">
    <source>
        <dbReference type="ARBA" id="ARBA00008894"/>
    </source>
</evidence>
<sequence length="1214" mass="137365">MADLVLGLAKSAVEGTLTTAKSAIEEEAKLKKGVQRDLMLISDEFEMMHSVLNVAKDHVVTDDVTRTLVRQVRNMALDVEDCIESGVHLEDKSRWWRRMLPSSSCVPSAGADDLDATVADMELLKARVEAMGHRNLRYSRIGDPAGPKPGKQTQQQPVASAKATNVLAMAMDTASKDGRRVELAELLISKKDVGVVVRRQHQVISVLGTAGAMSVIKRTYDNQEIGKTFRCRAWVKLMHPFSPHEFIRSLLDQFYRNGCPLMDLRVLAKDDGDLVEEFRKQMSNLKYNYLVILEQVSNMVDWESVRACLPDESKDSCIVVVVNTHEVEIAALCVGYPHRVLELEKMSADHSIYAIIAGEKDAAGKDDKTLMDMKLKTAREWLQQNQLLGRQNELFWLSKFVFPNRVVSVWGMSGVGKSFLVKHIYYREMISYHKKGGWVDVSHPFDLRELSWSLLLDLKPGYLQDRMMPTTKDPVQACREYLQEHEDHLIVIDGLQSVEEWNSIKAALLRGTSDRRHYVVVITNEESIAKYCATHMDYMCNITGLEADHANELFKRKRENTKIDEVIVQKCGGLPKVICAVATMSRNYLLPWFFTRETNLVSTLEANTHFMTENLEYLFAWLVSYFRSCPDNLKPCIFYLSIFPLNHTIRRRRLVRRWIAEGYARDNKEGTAEGNGEMCYSDLVFLSMIQVPPFFMGMPPLCQVNGFLREYIISRSMEENLVFSLEGQCSVNPQRTGRHLAIEKSWVRDKKVLESIDFSRLRSLTVFGEWKPFFISVKMRLLRVLDLEDVSSGLTNGDVELVVKLLPRLKFLSMRRCRGITRLPDSLGDLKQLQTLDIRETSVIKLPRSISKLEKLQYIRAGTAVTLDGAGMVTRDPQPPADIDNRMALSSLQPPNNGNNVMFERLPSLSSPPPSSSNRKCPSLSAKRLMKRVHATLLCPHDGGSHNLNGIKVPRGIGKLSSLHTLGVIDISGAKGVVEELSMNLTHLQKLGVSSINRNNIQHLFSAISGLANLKSLSLQGQLDEGINEDGISCLECISKKTIDNLLSLKLYGLGRTLPIWTMELRNLKKLSLQMTVLPQEVIDIIVYNLMELHSLRIHVSEFEDDVVVFTGLALSLLEISCNSRRQARIMFHQKQYLSVLRLRCWGVSSLLVSGLKYVKSLKEVWLSRPCDDAQKQNFESEVAMYPERRGKPALRFEEPAGSSTSTPWLRTSS</sequence>
<evidence type="ECO:0000313" key="13">
    <source>
        <dbReference type="Proteomes" id="UP001497457"/>
    </source>
</evidence>